<dbReference type="RefSeq" id="WP_240171041.1">
    <property type="nucleotide sequence ID" value="NZ_CP092365.1"/>
</dbReference>
<keyword evidence="4" id="KW-0143">Chaperone</keyword>
<evidence type="ECO:0000256" key="1">
    <source>
        <dbReference type="ARBA" id="ARBA00004496"/>
    </source>
</evidence>
<protein>
    <submittedName>
        <fullName evidence="5">ESX secretion-associated protein EspG</fullName>
    </submittedName>
</protein>
<dbReference type="EMBL" id="CP092365">
    <property type="protein sequence ID" value="ULN52770.1"/>
    <property type="molecule type" value="Genomic_DNA"/>
</dbReference>
<keyword evidence="6" id="KW-1185">Reference proteome</keyword>
<evidence type="ECO:0000256" key="2">
    <source>
        <dbReference type="ARBA" id="ARBA00006411"/>
    </source>
</evidence>
<organism evidence="5 6">
    <name type="scientific">Mycolicibacillus parakoreensis</name>
    <dbReference type="NCBI Taxonomy" id="1069221"/>
    <lineage>
        <taxon>Bacteria</taxon>
        <taxon>Bacillati</taxon>
        <taxon>Actinomycetota</taxon>
        <taxon>Actinomycetes</taxon>
        <taxon>Mycobacteriales</taxon>
        <taxon>Mycobacteriaceae</taxon>
        <taxon>Mycolicibacillus</taxon>
    </lineage>
</organism>
<evidence type="ECO:0000256" key="4">
    <source>
        <dbReference type="ARBA" id="ARBA00023186"/>
    </source>
</evidence>
<comment type="subcellular location">
    <subcellularLocation>
        <location evidence="1">Cytoplasm</location>
    </subcellularLocation>
</comment>
<evidence type="ECO:0000256" key="3">
    <source>
        <dbReference type="ARBA" id="ARBA00022490"/>
    </source>
</evidence>
<accession>A0ABY3U2G2</accession>
<reference evidence="5" key="1">
    <citation type="submission" date="2022-08" db="EMBL/GenBank/DDBJ databases">
        <title>Complete genome sequence of 14 non-tuberculosis mycobacteria type-strains.</title>
        <authorList>
            <person name="Igarashi Y."/>
            <person name="Osugi A."/>
            <person name="Mitarai S."/>
        </authorList>
    </citation>
    <scope>NUCLEOTIDE SEQUENCE</scope>
    <source>
        <strain evidence="5">DSM 45575</strain>
    </source>
</reference>
<proteinExistence type="inferred from homology"/>
<comment type="similarity">
    <text evidence="2">Belongs to the EspG family.</text>
</comment>
<dbReference type="Pfam" id="PF14011">
    <property type="entry name" value="ESX-1_EspG"/>
    <property type="match status" value="1"/>
</dbReference>
<sequence length="275" mass="28934">MLTTTVDGIWVLQALSRIECLAPELGLRPLLARRESPQAALRHPAAGELRAAGVIDADGAVDAAVHEWLTVLAHRDVALVLQIRRPDDGGLPATAMLARCAQFWAVLERHAAAVHLSGVGRSHDRAGAAAVVATEIARLCGAAPPAPLRPITLPHSVFDAAGPEQIVERLADRELDGAQRHLLRAALDPRARAQAAIVALQSGAAGVAPGGHIDPGAVTLIDTGAGRLLVEQVFAPGHRWVVIAPGTPTATVAALDRMLRRLPAQRDWHAVRRGV</sequence>
<keyword evidence="3" id="KW-0963">Cytoplasm</keyword>
<gene>
    <name evidence="5" type="ORF">MIU77_18445</name>
</gene>
<evidence type="ECO:0000313" key="6">
    <source>
        <dbReference type="Proteomes" id="UP001055200"/>
    </source>
</evidence>
<dbReference type="Proteomes" id="UP001055200">
    <property type="component" value="Chromosome"/>
</dbReference>
<dbReference type="InterPro" id="IPR025734">
    <property type="entry name" value="EspG"/>
</dbReference>
<evidence type="ECO:0000313" key="5">
    <source>
        <dbReference type="EMBL" id="ULN52770.1"/>
    </source>
</evidence>
<name>A0ABY3U2G2_9MYCO</name>